<keyword evidence="4" id="KW-1185">Reference proteome</keyword>
<evidence type="ECO:0000259" key="2">
    <source>
        <dbReference type="Pfam" id="PF20434"/>
    </source>
</evidence>
<dbReference type="SUPFAM" id="SSF53474">
    <property type="entry name" value="alpha/beta-Hydrolases"/>
    <property type="match status" value="1"/>
</dbReference>
<dbReference type="GO" id="GO:0016787">
    <property type="term" value="F:hydrolase activity"/>
    <property type="evidence" value="ECO:0007669"/>
    <property type="project" value="UniProtKB-KW"/>
</dbReference>
<dbReference type="InterPro" id="IPR049492">
    <property type="entry name" value="BD-FAE-like_dom"/>
</dbReference>
<keyword evidence="1" id="KW-0378">Hydrolase</keyword>
<dbReference type="AlphaFoldDB" id="A0A239DBL5"/>
<feature type="domain" description="BD-FAE-like" evidence="2">
    <location>
        <begin position="34"/>
        <end position="235"/>
    </location>
</feature>
<gene>
    <name evidence="3" type="ORF">SAMN05216276_100755</name>
</gene>
<evidence type="ECO:0000313" key="3">
    <source>
        <dbReference type="EMBL" id="SNS29755.1"/>
    </source>
</evidence>
<dbReference type="InterPro" id="IPR050300">
    <property type="entry name" value="GDXG_lipolytic_enzyme"/>
</dbReference>
<dbReference type="InterPro" id="IPR029058">
    <property type="entry name" value="AB_hydrolase_fold"/>
</dbReference>
<name>A0A239DBL5_9ACTN</name>
<evidence type="ECO:0000313" key="4">
    <source>
        <dbReference type="Proteomes" id="UP000198282"/>
    </source>
</evidence>
<dbReference type="PANTHER" id="PTHR48081">
    <property type="entry name" value="AB HYDROLASE SUPERFAMILY PROTEIN C4A8.06C"/>
    <property type="match status" value="1"/>
</dbReference>
<dbReference type="Gene3D" id="3.40.50.1820">
    <property type="entry name" value="alpha/beta hydrolase"/>
    <property type="match status" value="1"/>
</dbReference>
<sequence>MVLLSRIGLCGRLGPALADNGEPALLKGYRPLMMDLHLPASPPGGGSVPLIAWIHGGSFWEGSRTGLPDTLHPIGFHEHLLARGYAVADIDYRLSREAVFPAQLHDVQAAIGWLRTFAEPLGLDPHRFAGWGESAGATLAALAGLDRSHDLAALQAVVDWYGPIDVTSPGMGGPDEPGGWLLGGSPAQKPALVEAAEAASPIRQVHAAAPPFVLVHGTDDDAVPYQGSRTLADALHRYGVRAELIPVDGAGHMFAGASDILGLIHRSLDFLDVTLKK</sequence>
<dbReference type="PANTHER" id="PTHR48081:SF13">
    <property type="entry name" value="ALPHA_BETA HYDROLASE"/>
    <property type="match status" value="1"/>
</dbReference>
<organism evidence="3 4">
    <name type="scientific">Streptosporangium subroseum</name>
    <dbReference type="NCBI Taxonomy" id="106412"/>
    <lineage>
        <taxon>Bacteria</taxon>
        <taxon>Bacillati</taxon>
        <taxon>Actinomycetota</taxon>
        <taxon>Actinomycetes</taxon>
        <taxon>Streptosporangiales</taxon>
        <taxon>Streptosporangiaceae</taxon>
        <taxon>Streptosporangium</taxon>
    </lineage>
</organism>
<proteinExistence type="predicted"/>
<evidence type="ECO:0000256" key="1">
    <source>
        <dbReference type="ARBA" id="ARBA00022801"/>
    </source>
</evidence>
<dbReference type="Proteomes" id="UP000198282">
    <property type="component" value="Unassembled WGS sequence"/>
</dbReference>
<reference evidence="3 4" key="1">
    <citation type="submission" date="2017-06" db="EMBL/GenBank/DDBJ databases">
        <authorList>
            <person name="Kim H.J."/>
            <person name="Triplett B.A."/>
        </authorList>
    </citation>
    <scope>NUCLEOTIDE SEQUENCE [LARGE SCALE GENOMIC DNA]</scope>
    <source>
        <strain evidence="3 4">CGMCC 4.2132</strain>
    </source>
</reference>
<protein>
    <submittedName>
        <fullName evidence="3">Prolyl oligopeptidase family protein</fullName>
    </submittedName>
</protein>
<dbReference type="Pfam" id="PF20434">
    <property type="entry name" value="BD-FAE"/>
    <property type="match status" value="1"/>
</dbReference>
<dbReference type="EMBL" id="FZOD01000007">
    <property type="protein sequence ID" value="SNS29755.1"/>
    <property type="molecule type" value="Genomic_DNA"/>
</dbReference>
<accession>A0A239DBL5</accession>